<keyword evidence="15" id="KW-1185">Reference proteome</keyword>
<feature type="binding site" evidence="11">
    <location>
        <position position="92"/>
    </location>
    <ligand>
        <name>NAD(+)</name>
        <dbReference type="ChEBI" id="CHEBI:57540"/>
    </ligand>
</feature>
<dbReference type="Pfam" id="PF03721">
    <property type="entry name" value="UDPG_MGDP_dh_N"/>
    <property type="match status" value="1"/>
</dbReference>
<feature type="compositionally biased region" description="Basic and acidic residues" evidence="12">
    <location>
        <begin position="449"/>
        <end position="463"/>
    </location>
</feature>
<dbReference type="PANTHER" id="PTHR43750">
    <property type="entry name" value="UDP-GLUCOSE 6-DEHYDROGENASE TUAD"/>
    <property type="match status" value="1"/>
</dbReference>
<dbReference type="GO" id="GO:0051287">
    <property type="term" value="F:NAD binding"/>
    <property type="evidence" value="ECO:0007669"/>
    <property type="project" value="InterPro"/>
</dbReference>
<feature type="active site" description="Nucleophile" evidence="9">
    <location>
        <position position="269"/>
    </location>
</feature>
<organism evidence="14 15">
    <name type="scientific">Frankia canadensis</name>
    <dbReference type="NCBI Taxonomy" id="1836972"/>
    <lineage>
        <taxon>Bacteria</taxon>
        <taxon>Bacillati</taxon>
        <taxon>Actinomycetota</taxon>
        <taxon>Actinomycetes</taxon>
        <taxon>Frankiales</taxon>
        <taxon>Frankiaceae</taxon>
        <taxon>Frankia</taxon>
    </lineage>
</organism>
<dbReference type="AlphaFoldDB" id="A0A2I2KNS2"/>
<dbReference type="InterPro" id="IPR036220">
    <property type="entry name" value="UDP-Glc/GDP-Man_DH_C_sf"/>
</dbReference>
<feature type="compositionally biased region" description="Basic and acidic residues" evidence="12">
    <location>
        <begin position="471"/>
        <end position="481"/>
    </location>
</feature>
<comment type="similarity">
    <text evidence="2 8">Belongs to the UDP-glucose/GDP-mannose dehydrogenase family.</text>
</comment>
<evidence type="ECO:0000259" key="13">
    <source>
        <dbReference type="SMART" id="SM00984"/>
    </source>
</evidence>
<evidence type="ECO:0000313" key="15">
    <source>
        <dbReference type="Proteomes" id="UP000234331"/>
    </source>
</evidence>
<evidence type="ECO:0000256" key="12">
    <source>
        <dbReference type="SAM" id="MobiDB-lite"/>
    </source>
</evidence>
<feature type="binding site" evidence="11">
    <location>
        <position position="41"/>
    </location>
    <ligand>
        <name>NAD(+)</name>
        <dbReference type="ChEBI" id="CHEBI:57540"/>
    </ligand>
</feature>
<evidence type="ECO:0000256" key="6">
    <source>
        <dbReference type="ARBA" id="ARBA00047473"/>
    </source>
</evidence>
<feature type="domain" description="UDP-glucose/GDP-mannose dehydrogenase C-terminal" evidence="13">
    <location>
        <begin position="325"/>
        <end position="426"/>
    </location>
</feature>
<feature type="binding site" evidence="10">
    <location>
        <position position="266"/>
    </location>
    <ligand>
        <name>substrate</name>
    </ligand>
</feature>
<accession>A0A2I2KNS2</accession>
<dbReference type="PIRSF" id="PIRSF000124">
    <property type="entry name" value="UDPglc_GDPman_dh"/>
    <property type="match status" value="1"/>
</dbReference>
<comment type="catalytic activity">
    <reaction evidence="6 8">
        <text>UDP-alpha-D-glucose + 2 NAD(+) + H2O = UDP-alpha-D-glucuronate + 2 NADH + 3 H(+)</text>
        <dbReference type="Rhea" id="RHEA:23596"/>
        <dbReference type="ChEBI" id="CHEBI:15377"/>
        <dbReference type="ChEBI" id="CHEBI:15378"/>
        <dbReference type="ChEBI" id="CHEBI:57540"/>
        <dbReference type="ChEBI" id="CHEBI:57945"/>
        <dbReference type="ChEBI" id="CHEBI:58052"/>
        <dbReference type="ChEBI" id="CHEBI:58885"/>
        <dbReference type="EC" id="1.1.1.22"/>
    </reaction>
</comment>
<dbReference type="PANTHER" id="PTHR43750:SF3">
    <property type="entry name" value="UDP-GLUCOSE 6-DEHYDROGENASE TUAD"/>
    <property type="match status" value="1"/>
</dbReference>
<keyword evidence="4 8" id="KW-0560">Oxidoreductase</keyword>
<dbReference type="InterPro" id="IPR028357">
    <property type="entry name" value="UDPglc_DH_bac"/>
</dbReference>
<gene>
    <name evidence="14" type="primary">udg</name>
    <name evidence="14" type="ORF">FRACA_1820006</name>
</gene>
<dbReference type="InterPro" id="IPR036291">
    <property type="entry name" value="NAD(P)-bd_dom_sf"/>
</dbReference>
<dbReference type="UniPathway" id="UPA00038">
    <property type="reaction ID" value="UER00491"/>
</dbReference>
<dbReference type="GO" id="GO:0006065">
    <property type="term" value="P:UDP-glucuronate biosynthetic process"/>
    <property type="evidence" value="ECO:0007669"/>
    <property type="project" value="UniProtKB-UniPathway"/>
</dbReference>
<dbReference type="InterPro" id="IPR008927">
    <property type="entry name" value="6-PGluconate_DH-like_C_sf"/>
</dbReference>
<evidence type="ECO:0000256" key="3">
    <source>
        <dbReference type="ARBA" id="ARBA00012954"/>
    </source>
</evidence>
<comment type="function">
    <text evidence="7">Catalyzes the conversion of UDP-glucose into UDP-glucuronate, one of the precursors of teichuronic acid.</text>
</comment>
<dbReference type="InterPro" id="IPR001732">
    <property type="entry name" value="UDP-Glc/GDP-Man_DH_N"/>
</dbReference>
<evidence type="ECO:0000256" key="4">
    <source>
        <dbReference type="ARBA" id="ARBA00023002"/>
    </source>
</evidence>
<dbReference type="SUPFAM" id="SSF52413">
    <property type="entry name" value="UDP-glucose/GDP-mannose dehydrogenase C-terminal domain"/>
    <property type="match status" value="1"/>
</dbReference>
<feature type="binding site" evidence="10">
    <location>
        <begin position="258"/>
        <end position="262"/>
    </location>
    <ligand>
        <name>substrate</name>
    </ligand>
</feature>
<dbReference type="Proteomes" id="UP000234331">
    <property type="component" value="Unassembled WGS sequence"/>
</dbReference>
<dbReference type="InterPro" id="IPR017476">
    <property type="entry name" value="UDP-Glc/GDP-Man"/>
</dbReference>
<dbReference type="SUPFAM" id="SSF48179">
    <property type="entry name" value="6-phosphogluconate dehydrogenase C-terminal domain-like"/>
    <property type="match status" value="1"/>
</dbReference>
<dbReference type="SMART" id="SM00984">
    <property type="entry name" value="UDPG_MGDP_dh_C"/>
    <property type="match status" value="1"/>
</dbReference>
<reference evidence="14 15" key="1">
    <citation type="submission" date="2017-06" db="EMBL/GenBank/DDBJ databases">
        <authorList>
            <person name="Kim H.J."/>
            <person name="Triplett B.A."/>
        </authorList>
    </citation>
    <scope>NUCLEOTIDE SEQUENCE [LARGE SCALE GENOMIC DNA]</scope>
    <source>
        <strain evidence="14">FRACA_ARgP5</strain>
    </source>
</reference>
<dbReference type="Gene3D" id="1.20.5.100">
    <property type="entry name" value="Cytochrome c1, transmembrane anchor, C-terminal"/>
    <property type="match status" value="1"/>
</dbReference>
<dbReference type="Pfam" id="PF03720">
    <property type="entry name" value="UDPG_MGDP_dh_C"/>
    <property type="match status" value="1"/>
</dbReference>
<proteinExistence type="inferred from homology"/>
<dbReference type="EMBL" id="FZMO01000093">
    <property type="protein sequence ID" value="SNQ47325.1"/>
    <property type="molecule type" value="Genomic_DNA"/>
</dbReference>
<evidence type="ECO:0000256" key="5">
    <source>
        <dbReference type="ARBA" id="ARBA00023027"/>
    </source>
</evidence>
<evidence type="ECO:0000313" key="14">
    <source>
        <dbReference type="EMBL" id="SNQ47325.1"/>
    </source>
</evidence>
<dbReference type="PIRSF" id="PIRSF500134">
    <property type="entry name" value="UDPglc_DH_bac"/>
    <property type="match status" value="1"/>
</dbReference>
<dbReference type="GO" id="GO:0000271">
    <property type="term" value="P:polysaccharide biosynthetic process"/>
    <property type="evidence" value="ECO:0007669"/>
    <property type="project" value="InterPro"/>
</dbReference>
<dbReference type="SUPFAM" id="SSF51735">
    <property type="entry name" value="NAD(P)-binding Rossmann-fold domains"/>
    <property type="match status" value="1"/>
</dbReference>
<evidence type="ECO:0000256" key="8">
    <source>
        <dbReference type="PIRNR" id="PIRNR000124"/>
    </source>
</evidence>
<dbReference type="InterPro" id="IPR014026">
    <property type="entry name" value="UDP-Glc/GDP-Man_DH_dimer"/>
</dbReference>
<evidence type="ECO:0000256" key="10">
    <source>
        <dbReference type="PIRSR" id="PIRSR500134-2"/>
    </source>
</evidence>
<name>A0A2I2KNS2_9ACTN</name>
<evidence type="ECO:0000256" key="11">
    <source>
        <dbReference type="PIRSR" id="PIRSR500134-3"/>
    </source>
</evidence>
<feature type="binding site" evidence="11">
    <location>
        <position position="129"/>
    </location>
    <ligand>
        <name>NAD(+)</name>
        <dbReference type="ChEBI" id="CHEBI:57540"/>
    </ligand>
</feature>
<evidence type="ECO:0000256" key="9">
    <source>
        <dbReference type="PIRSR" id="PIRSR500134-1"/>
    </source>
</evidence>
<dbReference type="Gene3D" id="3.40.50.720">
    <property type="entry name" value="NAD(P)-binding Rossmann-like Domain"/>
    <property type="match status" value="2"/>
</dbReference>
<comment type="pathway">
    <text evidence="1">Nucleotide-sugar biosynthesis; UDP-alpha-D-glucuronate biosynthesis; UDP-alpha-D-glucuronate from UDP-alpha-D-glucose: step 1/1.</text>
</comment>
<feature type="region of interest" description="Disordered" evidence="12">
    <location>
        <begin position="443"/>
        <end position="481"/>
    </location>
</feature>
<dbReference type="Pfam" id="PF00984">
    <property type="entry name" value="UDPG_MGDP_dh"/>
    <property type="match status" value="1"/>
</dbReference>
<dbReference type="FunFam" id="1.20.5.100:FF:000001">
    <property type="entry name" value="UDP-glucose 6-dehydrogenase"/>
    <property type="match status" value="1"/>
</dbReference>
<evidence type="ECO:0000256" key="7">
    <source>
        <dbReference type="ARBA" id="ARBA00053241"/>
    </source>
</evidence>
<feature type="binding site" evidence="11">
    <location>
        <position position="160"/>
    </location>
    <ligand>
        <name>NAD(+)</name>
        <dbReference type="ChEBI" id="CHEBI:57540"/>
    </ligand>
</feature>
<dbReference type="GO" id="GO:0003979">
    <property type="term" value="F:UDP-glucose 6-dehydrogenase activity"/>
    <property type="evidence" value="ECO:0007669"/>
    <property type="project" value="UniProtKB-EC"/>
</dbReference>
<feature type="binding site" evidence="11">
    <location>
        <position position="36"/>
    </location>
    <ligand>
        <name>NAD(+)</name>
        <dbReference type="ChEBI" id="CHEBI:57540"/>
    </ligand>
</feature>
<protein>
    <recommendedName>
        <fullName evidence="3 8">UDP-glucose 6-dehydrogenase</fullName>
        <ecNumber evidence="3 8">1.1.1.22</ecNumber>
    </recommendedName>
</protein>
<dbReference type="NCBIfam" id="TIGR03026">
    <property type="entry name" value="NDP-sugDHase"/>
    <property type="match status" value="1"/>
</dbReference>
<dbReference type="InterPro" id="IPR014027">
    <property type="entry name" value="UDP-Glc/GDP-Man_DH_C"/>
</dbReference>
<dbReference type="EC" id="1.1.1.22" evidence="3 8"/>
<feature type="binding site" evidence="10">
    <location>
        <position position="332"/>
    </location>
    <ligand>
        <name>substrate</name>
    </ligand>
</feature>
<feature type="binding site" evidence="10">
    <location>
        <position position="213"/>
    </location>
    <ligand>
        <name>substrate</name>
    </ligand>
</feature>
<feature type="binding site" evidence="10">
    <location>
        <begin position="157"/>
        <end position="160"/>
    </location>
    <ligand>
        <name>substrate</name>
    </ligand>
</feature>
<feature type="binding site" evidence="11">
    <location>
        <position position="272"/>
    </location>
    <ligand>
        <name>NAD(+)</name>
        <dbReference type="ChEBI" id="CHEBI:57540"/>
    </ligand>
</feature>
<feature type="binding site" evidence="11">
    <location>
        <position position="339"/>
    </location>
    <ligand>
        <name>NAD(+)</name>
        <dbReference type="ChEBI" id="CHEBI:57540"/>
    </ligand>
</feature>
<evidence type="ECO:0000256" key="2">
    <source>
        <dbReference type="ARBA" id="ARBA00006601"/>
    </source>
</evidence>
<sequence length="481" mass="49969">MSGPTDPRISVIGTGYLGTTHAVCMAELGFEVVGVDVDAERVRRLAAGEVPFFEPGLEALLRKHLEAGRLSFTGSPAAAVDQADVHFVCVGTPQRPDSGAADVRHVDAAVSGLVTAGLGPGDLVVGKSTVPAGTASRLAARLAAAAPGAELAWNPEFLREGIAVDDTLHPDRIVLGVAPGGTAEARLRAVYARMTDAGTPVIVTDYATAELVKVAANAFLATKISFVNAMAEVCDATGADVAELAAALGHDPRIGPRFLRAGIGFGGGCLPKDIRAFQARARELGVGPALGFLAEVDAVNMRARDRAVALAHEVLGGQPANRAVGVLGAAFKPNSDDIRDSPALDVAVALRRAGCHVSVYDPAAAANAQDRHPDLHVAGSVMGAVTGAELLLVLTEWPEFRELDPALIRPHVTRPVVLDGRGALDARRWQEAGWAYHALGRPARGPLVPRERPPSGGDLHEGTGLDLVNEAADRGRGLQER</sequence>
<keyword evidence="5 8" id="KW-0520">NAD</keyword>
<evidence type="ECO:0000256" key="1">
    <source>
        <dbReference type="ARBA" id="ARBA00004701"/>
    </source>
</evidence>